<evidence type="ECO:0000313" key="2">
    <source>
        <dbReference type="EMBL" id="MBM7816399.1"/>
    </source>
</evidence>
<dbReference type="RefSeq" id="WP_204515187.1">
    <property type="nucleotide sequence ID" value="NZ_JAFBCP010000001.1"/>
</dbReference>
<feature type="transmembrane region" description="Helical" evidence="1">
    <location>
        <begin position="81"/>
        <end position="100"/>
    </location>
</feature>
<reference evidence="2 3" key="1">
    <citation type="submission" date="2021-01" db="EMBL/GenBank/DDBJ databases">
        <title>Sequencing the genomes of 1000 actinobacteria strains.</title>
        <authorList>
            <person name="Klenk H.-P."/>
        </authorList>
    </citation>
    <scope>NUCLEOTIDE SEQUENCE [LARGE SCALE GENOMIC DNA]</scope>
    <source>
        <strain evidence="2 3">DSM 13657</strain>
    </source>
</reference>
<protein>
    <submittedName>
        <fullName evidence="2">Membrane protein</fullName>
    </submittedName>
</protein>
<feature type="transmembrane region" description="Helical" evidence="1">
    <location>
        <begin position="143"/>
        <end position="167"/>
    </location>
</feature>
<evidence type="ECO:0000256" key="1">
    <source>
        <dbReference type="SAM" id="Phobius"/>
    </source>
</evidence>
<accession>A0ABS2SJF5</accession>
<organism evidence="2 3">
    <name type="scientific">Brevibacterium paucivorans</name>
    <dbReference type="NCBI Taxonomy" id="170994"/>
    <lineage>
        <taxon>Bacteria</taxon>
        <taxon>Bacillati</taxon>
        <taxon>Actinomycetota</taxon>
        <taxon>Actinomycetes</taxon>
        <taxon>Micrococcales</taxon>
        <taxon>Brevibacteriaceae</taxon>
        <taxon>Brevibacterium</taxon>
    </lineage>
</organism>
<comment type="caution">
    <text evidence="2">The sequence shown here is derived from an EMBL/GenBank/DDBJ whole genome shotgun (WGS) entry which is preliminary data.</text>
</comment>
<gene>
    <name evidence="2" type="ORF">JOE56_001093</name>
</gene>
<sequence length="179" mass="19213">MNSIFTGLTLATVTVHPGFTHTVITIHAIAASLVVLIGPVNVLRKKKDSKHKALGRSWVVAMYATCVSGMFIYTISGGFTIFHALAILTFITTTLGVISIRRNRVTAHVGNMVGGYVGALIAGGFAAFVPGRFIPVLAVQNPVLLWSVIVVVVVLATAWVLYVLTLFKPRITRRRGLAT</sequence>
<dbReference type="InterPro" id="IPR018750">
    <property type="entry name" value="DUF2306_membrane"/>
</dbReference>
<name>A0ABS2SJF5_9MICO</name>
<dbReference type="Proteomes" id="UP000809290">
    <property type="component" value="Unassembled WGS sequence"/>
</dbReference>
<keyword evidence="1" id="KW-1133">Transmembrane helix</keyword>
<feature type="transmembrane region" description="Helical" evidence="1">
    <location>
        <begin position="24"/>
        <end position="43"/>
    </location>
</feature>
<feature type="transmembrane region" description="Helical" evidence="1">
    <location>
        <begin position="112"/>
        <end position="131"/>
    </location>
</feature>
<proteinExistence type="predicted"/>
<keyword evidence="1" id="KW-0812">Transmembrane</keyword>
<keyword evidence="1" id="KW-0472">Membrane</keyword>
<dbReference type="EMBL" id="JAFBCP010000001">
    <property type="protein sequence ID" value="MBM7816399.1"/>
    <property type="molecule type" value="Genomic_DNA"/>
</dbReference>
<dbReference type="Pfam" id="PF10067">
    <property type="entry name" value="DUF2306"/>
    <property type="match status" value="1"/>
</dbReference>
<feature type="transmembrane region" description="Helical" evidence="1">
    <location>
        <begin position="55"/>
        <end position="75"/>
    </location>
</feature>
<keyword evidence="3" id="KW-1185">Reference proteome</keyword>
<evidence type="ECO:0000313" key="3">
    <source>
        <dbReference type="Proteomes" id="UP000809290"/>
    </source>
</evidence>